<dbReference type="GO" id="GO:0006402">
    <property type="term" value="P:mRNA catabolic process"/>
    <property type="evidence" value="ECO:0007669"/>
    <property type="project" value="TreeGrafter"/>
</dbReference>
<reference evidence="1" key="1">
    <citation type="submission" date="2018-06" db="EMBL/GenBank/DDBJ databases">
        <authorList>
            <person name="Zhirakovskaya E."/>
        </authorList>
    </citation>
    <scope>NUCLEOTIDE SEQUENCE</scope>
</reference>
<organism evidence="1">
    <name type="scientific">hydrothermal vent metagenome</name>
    <dbReference type="NCBI Taxonomy" id="652676"/>
    <lineage>
        <taxon>unclassified sequences</taxon>
        <taxon>metagenomes</taxon>
        <taxon>ecological metagenomes</taxon>
    </lineage>
</organism>
<dbReference type="InterPro" id="IPR003477">
    <property type="entry name" value="PemK-like"/>
</dbReference>
<dbReference type="AlphaFoldDB" id="A0A3B0V2Z7"/>
<sequence>MAIKRGEIYFVNLNPVKGREQAGHRPVLVLSVDSINKLPLVITVIVGTKGENISRDYQTNVRISSEESGLPLETVFLCFQVRSLDAKRFSRKPAGKISAETLKKVEDTVRYCLGL</sequence>
<evidence type="ECO:0000313" key="1">
    <source>
        <dbReference type="EMBL" id="VAW31249.1"/>
    </source>
</evidence>
<gene>
    <name evidence="1" type="ORF">MNBD_CHLOROFLEXI01-3919</name>
</gene>
<dbReference type="InterPro" id="IPR011067">
    <property type="entry name" value="Plasmid_toxin/cell-grow_inhib"/>
</dbReference>
<name>A0A3B0V2Z7_9ZZZZ</name>
<dbReference type="EMBL" id="UOEU01000188">
    <property type="protein sequence ID" value="VAW31249.1"/>
    <property type="molecule type" value="Genomic_DNA"/>
</dbReference>
<dbReference type="PIRSF" id="PIRSF033490">
    <property type="entry name" value="MazF"/>
    <property type="match status" value="1"/>
</dbReference>
<dbReference type="Gene3D" id="2.30.30.110">
    <property type="match status" value="1"/>
</dbReference>
<protein>
    <submittedName>
        <fullName evidence="1">Programmed cell death toxin YdcE</fullName>
    </submittedName>
</protein>
<dbReference type="GO" id="GO:0003677">
    <property type="term" value="F:DNA binding"/>
    <property type="evidence" value="ECO:0007669"/>
    <property type="project" value="InterPro"/>
</dbReference>
<proteinExistence type="predicted"/>
<dbReference type="SUPFAM" id="SSF50118">
    <property type="entry name" value="Cell growth inhibitor/plasmid maintenance toxic component"/>
    <property type="match status" value="1"/>
</dbReference>
<dbReference type="Pfam" id="PF02452">
    <property type="entry name" value="PemK_toxin"/>
    <property type="match status" value="1"/>
</dbReference>
<accession>A0A3B0V2Z7</accession>
<dbReference type="GO" id="GO:0016075">
    <property type="term" value="P:rRNA catabolic process"/>
    <property type="evidence" value="ECO:0007669"/>
    <property type="project" value="TreeGrafter"/>
</dbReference>
<dbReference type="PANTHER" id="PTHR33988:SF2">
    <property type="entry name" value="ENDORIBONUCLEASE MAZF"/>
    <property type="match status" value="1"/>
</dbReference>
<dbReference type="GO" id="GO:0004521">
    <property type="term" value="F:RNA endonuclease activity"/>
    <property type="evidence" value="ECO:0007669"/>
    <property type="project" value="TreeGrafter"/>
</dbReference>
<dbReference type="PANTHER" id="PTHR33988">
    <property type="entry name" value="ENDORIBONUCLEASE MAZF-RELATED"/>
    <property type="match status" value="1"/>
</dbReference>